<organism evidence="6 7">
    <name type="scientific">Janthinobacterium fluminis</name>
    <dbReference type="NCBI Taxonomy" id="2987524"/>
    <lineage>
        <taxon>Bacteria</taxon>
        <taxon>Pseudomonadati</taxon>
        <taxon>Pseudomonadota</taxon>
        <taxon>Betaproteobacteria</taxon>
        <taxon>Burkholderiales</taxon>
        <taxon>Oxalobacteraceae</taxon>
        <taxon>Janthinobacterium</taxon>
    </lineage>
</organism>
<dbReference type="InterPro" id="IPR002104">
    <property type="entry name" value="Integrase_catalytic"/>
</dbReference>
<dbReference type="InterPro" id="IPR010998">
    <property type="entry name" value="Integrase_recombinase_N"/>
</dbReference>
<dbReference type="InterPro" id="IPR015094">
    <property type="entry name" value="Integrase_lambda-typ_DNA-bd_N"/>
</dbReference>
<dbReference type="Pfam" id="PF09003">
    <property type="entry name" value="Arm-DNA-bind_1"/>
    <property type="match status" value="1"/>
</dbReference>
<reference evidence="6 7" key="1">
    <citation type="submission" date="2022-10" db="EMBL/GenBank/DDBJ databases">
        <title>Janthinobacterium sp. hw3 Genome sequencing.</title>
        <authorList>
            <person name="Park S."/>
        </authorList>
    </citation>
    <scope>NUCLEOTIDE SEQUENCE [LARGE SCALE GENOMIC DNA]</scope>
    <source>
        <strain evidence="7">hw3</strain>
    </source>
</reference>
<keyword evidence="7" id="KW-1185">Reference proteome</keyword>
<sequence>MGRSRLAKNKGFPPNLYQNSAGYFYYVDPDRGEKRTKGMGRDKAAAFREARAANAVVATRAPSSLVDWVSGKQDYTLAEWLPLYKELWLKKSTPALATLRNTSGYLGRIAESDFAWRKLTEVTTAHVAAWLDTAREERGAATSLHLRSRLSDVFRMAETQGLVEVGRNPAAATYTPDRTVKRERLTLEQFNAIRAAAPAWLQRAMNLALLTAQRRDDIAQMKFADCKDGYLYIVQGKMKGDVRLQQDVNIKLDAVNLSIGDAVANCRDLIVSRYMIHHVAKTGPAKPGDRVNANGLTQAFQVARDKVGIKAADGRTPPTFHEIRSLSERLYREQYGAEFAQAILGHKNAKTTSKYDDLRGSGWQVVGVK</sequence>
<comment type="similarity">
    <text evidence="1">Belongs to the 'phage' integrase family.</text>
</comment>
<evidence type="ECO:0000256" key="3">
    <source>
        <dbReference type="ARBA" id="ARBA00023125"/>
    </source>
</evidence>
<keyword evidence="3" id="KW-0238">DNA-binding</keyword>
<protein>
    <submittedName>
        <fullName evidence="6">Tyrosine-type recombinase/integrase</fullName>
    </submittedName>
</protein>
<evidence type="ECO:0000259" key="5">
    <source>
        <dbReference type="PROSITE" id="PS51898"/>
    </source>
</evidence>
<dbReference type="InterPro" id="IPR013762">
    <property type="entry name" value="Integrase-like_cat_sf"/>
</dbReference>
<dbReference type="InterPro" id="IPR016177">
    <property type="entry name" value="DNA-bd_dom_sf"/>
</dbReference>
<proteinExistence type="inferred from homology"/>
<name>A0ABT5JUH7_9BURK</name>
<dbReference type="Gene3D" id="1.10.443.10">
    <property type="entry name" value="Intergrase catalytic core"/>
    <property type="match status" value="1"/>
</dbReference>
<comment type="caution">
    <text evidence="6">The sequence shown here is derived from an EMBL/GenBank/DDBJ whole genome shotgun (WGS) entry which is preliminary data.</text>
</comment>
<keyword evidence="4" id="KW-0233">DNA recombination</keyword>
<gene>
    <name evidence="6" type="ORF">OIK44_01315</name>
</gene>
<evidence type="ECO:0000313" key="6">
    <source>
        <dbReference type="EMBL" id="MDC8756224.1"/>
    </source>
</evidence>
<dbReference type="Pfam" id="PF00589">
    <property type="entry name" value="Phage_integrase"/>
    <property type="match status" value="1"/>
</dbReference>
<dbReference type="EMBL" id="JAQQXR010000001">
    <property type="protein sequence ID" value="MDC8756224.1"/>
    <property type="molecule type" value="Genomic_DNA"/>
</dbReference>
<dbReference type="PROSITE" id="PS51898">
    <property type="entry name" value="TYR_RECOMBINASE"/>
    <property type="match status" value="1"/>
</dbReference>
<dbReference type="RefSeq" id="WP_273668850.1">
    <property type="nucleotide sequence ID" value="NZ_JAQQXR010000001.1"/>
</dbReference>
<dbReference type="SUPFAM" id="SSF54171">
    <property type="entry name" value="DNA-binding domain"/>
    <property type="match status" value="1"/>
</dbReference>
<dbReference type="Proteomes" id="UP001221208">
    <property type="component" value="Unassembled WGS sequence"/>
</dbReference>
<feature type="domain" description="Tyr recombinase" evidence="5">
    <location>
        <begin position="180"/>
        <end position="368"/>
    </location>
</feature>
<accession>A0ABT5JUH7</accession>
<dbReference type="InterPro" id="IPR011010">
    <property type="entry name" value="DNA_brk_join_enz"/>
</dbReference>
<evidence type="ECO:0000256" key="1">
    <source>
        <dbReference type="ARBA" id="ARBA00008857"/>
    </source>
</evidence>
<dbReference type="Gene3D" id="3.30.160.60">
    <property type="entry name" value="Classic Zinc Finger"/>
    <property type="match status" value="1"/>
</dbReference>
<dbReference type="SUPFAM" id="SSF56349">
    <property type="entry name" value="DNA breaking-rejoining enzymes"/>
    <property type="match status" value="1"/>
</dbReference>
<evidence type="ECO:0000256" key="2">
    <source>
        <dbReference type="ARBA" id="ARBA00022908"/>
    </source>
</evidence>
<dbReference type="Gene3D" id="1.10.150.130">
    <property type="match status" value="1"/>
</dbReference>
<keyword evidence="2" id="KW-0229">DNA integration</keyword>
<evidence type="ECO:0000256" key="4">
    <source>
        <dbReference type="ARBA" id="ARBA00023172"/>
    </source>
</evidence>
<evidence type="ECO:0000313" key="7">
    <source>
        <dbReference type="Proteomes" id="UP001221208"/>
    </source>
</evidence>